<keyword evidence="1" id="KW-0175">Coiled coil</keyword>
<protein>
    <submittedName>
        <fullName evidence="2">Uncharacterized protein</fullName>
    </submittedName>
</protein>
<organism evidence="2 3">
    <name type="scientific">Streblomastix strix</name>
    <dbReference type="NCBI Taxonomy" id="222440"/>
    <lineage>
        <taxon>Eukaryota</taxon>
        <taxon>Metamonada</taxon>
        <taxon>Preaxostyla</taxon>
        <taxon>Oxymonadida</taxon>
        <taxon>Streblomastigidae</taxon>
        <taxon>Streblomastix</taxon>
    </lineage>
</organism>
<proteinExistence type="predicted"/>
<dbReference type="Proteomes" id="UP000324800">
    <property type="component" value="Unassembled WGS sequence"/>
</dbReference>
<evidence type="ECO:0000313" key="2">
    <source>
        <dbReference type="EMBL" id="KAA6371010.1"/>
    </source>
</evidence>
<dbReference type="AlphaFoldDB" id="A0A5J4ULU5"/>
<dbReference type="EMBL" id="SNRW01014856">
    <property type="protein sequence ID" value="KAA6371010.1"/>
    <property type="molecule type" value="Genomic_DNA"/>
</dbReference>
<evidence type="ECO:0000256" key="1">
    <source>
        <dbReference type="SAM" id="Coils"/>
    </source>
</evidence>
<sequence length="485" mass="54851">MTEENSERTNRISAIASTNIDQQATIPQLANDLRSTNEDLHYPALQRLMIAIVLEPQNIEIVKLQDIIGILNKFHITDTRPELRELSTAILVVLDVHGMCRNKRRCALTSGWALIHIILNSDEILSRQGTEALCKLIVADEEIRHAMYSKRFVDLIIETLNDQEQIQKQSSSSSSSSLSNQEEESEPNFVKSGLLSVVLNLAQEIENPTEFGILIPVLEQIKKTGEKELKGKAKLILGSLQQEQITDPFQKHLNEKDEEIKKLRLENERLNIEKEEQRRRCEILEDQIQDLQPKPPQDFPIDIINPDPNVIILADIDGIQKRISTNQTKQNTITLTQDLDHDIWQLEAQLNNPSYPGYGSIGIANASHPIPPEAHPANQPHANNMATYGGRWNPNGSVYHNAVNPIGNAPYLNNETVMLEYDSQRGTLHFFHKGLQQPVYVRGINEKVRFVLYIKNAGSSFTIQSLKKLSAPTTSHIYGENAINW</sequence>
<name>A0A5J4ULU5_9EUKA</name>
<dbReference type="SUPFAM" id="SSF48371">
    <property type="entry name" value="ARM repeat"/>
    <property type="match status" value="1"/>
</dbReference>
<dbReference type="InterPro" id="IPR016024">
    <property type="entry name" value="ARM-type_fold"/>
</dbReference>
<evidence type="ECO:0000313" key="3">
    <source>
        <dbReference type="Proteomes" id="UP000324800"/>
    </source>
</evidence>
<dbReference type="Gene3D" id="1.25.10.10">
    <property type="entry name" value="Leucine-rich Repeat Variant"/>
    <property type="match status" value="1"/>
</dbReference>
<feature type="coiled-coil region" evidence="1">
    <location>
        <begin position="253"/>
        <end position="294"/>
    </location>
</feature>
<dbReference type="InterPro" id="IPR011989">
    <property type="entry name" value="ARM-like"/>
</dbReference>
<gene>
    <name evidence="2" type="ORF">EZS28_033463</name>
</gene>
<accession>A0A5J4ULU5</accession>
<comment type="caution">
    <text evidence="2">The sequence shown here is derived from an EMBL/GenBank/DDBJ whole genome shotgun (WGS) entry which is preliminary data.</text>
</comment>
<reference evidence="2 3" key="1">
    <citation type="submission" date="2019-03" db="EMBL/GenBank/DDBJ databases">
        <title>Single cell metagenomics reveals metabolic interactions within the superorganism composed of flagellate Streblomastix strix and complex community of Bacteroidetes bacteria on its surface.</title>
        <authorList>
            <person name="Treitli S.C."/>
            <person name="Kolisko M."/>
            <person name="Husnik F."/>
            <person name="Keeling P."/>
            <person name="Hampl V."/>
        </authorList>
    </citation>
    <scope>NUCLEOTIDE SEQUENCE [LARGE SCALE GENOMIC DNA]</scope>
    <source>
        <strain evidence="2">ST1C</strain>
    </source>
</reference>